<sequence>MSVDSTDDTNGANAKVTIGFSVSDILKLPSNKQKSADYPVKPYQGSPSNSPPPQPSSSSPSHEIAIKSEESPSSSSTPSTSNFTSPLYYYENPYSRWLPPTEHLIYSTSLHCPEGKCPPIDSKVNPVSSSLSSSSLSLSTSSTTPNSSSPPSSSSSISPNHLQEVNPLAHHLPPPPPPPVLHHHHDHHRSLHHHHGLNRFTQSSSSSSTSSTSSILTSGSKIRKKRTRAAFTHAQVYELEKRFSLQKYLSGPERSDLATALKLTETQVKIWFQNRRYKTKRKNLQQDCLVHSTLNGPLNGSTVLRSTDYLSSNHPHSHHHLPQHGLTSSSSPATSHHPFYSASTFLGSSIQFLDINRLITDI</sequence>
<feature type="region of interest" description="Disordered" evidence="7">
    <location>
        <begin position="33"/>
        <end position="82"/>
    </location>
</feature>
<dbReference type="InterPro" id="IPR050394">
    <property type="entry name" value="Homeobox_NK-like"/>
</dbReference>
<dbReference type="CDD" id="cd00086">
    <property type="entry name" value="homeodomain"/>
    <property type="match status" value="1"/>
</dbReference>
<feature type="region of interest" description="Disordered" evidence="7">
    <location>
        <begin position="123"/>
        <end position="225"/>
    </location>
</feature>
<evidence type="ECO:0000256" key="6">
    <source>
        <dbReference type="RuleBase" id="RU000682"/>
    </source>
</evidence>
<keyword evidence="4 5" id="KW-0539">Nucleus</keyword>
<feature type="region of interest" description="Disordered" evidence="7">
    <location>
        <begin position="306"/>
        <end position="333"/>
    </location>
</feature>
<dbReference type="InterPro" id="IPR017970">
    <property type="entry name" value="Homeobox_CS"/>
</dbReference>
<keyword evidence="10" id="KW-1185">Reference proteome</keyword>
<feature type="DNA-binding region" description="Homeobox" evidence="5">
    <location>
        <begin position="224"/>
        <end position="283"/>
    </location>
</feature>
<dbReference type="PRINTS" id="PR00024">
    <property type="entry name" value="HOMEOBOX"/>
</dbReference>
<organism evidence="9 10">
    <name type="scientific">Tetranychus urticae</name>
    <name type="common">Two-spotted spider mite</name>
    <dbReference type="NCBI Taxonomy" id="32264"/>
    <lineage>
        <taxon>Eukaryota</taxon>
        <taxon>Metazoa</taxon>
        <taxon>Ecdysozoa</taxon>
        <taxon>Arthropoda</taxon>
        <taxon>Chelicerata</taxon>
        <taxon>Arachnida</taxon>
        <taxon>Acari</taxon>
        <taxon>Acariformes</taxon>
        <taxon>Trombidiformes</taxon>
        <taxon>Prostigmata</taxon>
        <taxon>Eleutherengona</taxon>
        <taxon>Raphignathae</taxon>
        <taxon>Tetranychoidea</taxon>
        <taxon>Tetranychidae</taxon>
        <taxon>Tetranychus</taxon>
    </lineage>
</organism>
<dbReference type="PROSITE" id="PS00027">
    <property type="entry name" value="HOMEOBOX_1"/>
    <property type="match status" value="1"/>
</dbReference>
<feature type="compositionally biased region" description="Low complexity" evidence="7">
    <location>
        <begin position="128"/>
        <end position="158"/>
    </location>
</feature>
<dbReference type="EnsemblMetazoa" id="tetur04g08350.1">
    <property type="protein sequence ID" value="tetur04g08350.1"/>
    <property type="gene ID" value="tetur04g08350"/>
</dbReference>
<evidence type="ECO:0000313" key="10">
    <source>
        <dbReference type="Proteomes" id="UP000015104"/>
    </source>
</evidence>
<dbReference type="OMA" id="VHSTLNG"/>
<dbReference type="SMART" id="SM00389">
    <property type="entry name" value="HOX"/>
    <property type="match status" value="1"/>
</dbReference>
<dbReference type="InterPro" id="IPR001356">
    <property type="entry name" value="HD"/>
</dbReference>
<gene>
    <name evidence="9" type="primary">107359941</name>
</gene>
<dbReference type="Pfam" id="PF00046">
    <property type="entry name" value="Homeodomain"/>
    <property type="match status" value="1"/>
</dbReference>
<name>T1K3E2_TETUR</name>
<evidence type="ECO:0000313" key="9">
    <source>
        <dbReference type="EnsemblMetazoa" id="tetur04g08350.1"/>
    </source>
</evidence>
<reference evidence="9" key="2">
    <citation type="submission" date="2015-06" db="UniProtKB">
        <authorList>
            <consortium name="EnsemblMetazoa"/>
        </authorList>
    </citation>
    <scope>IDENTIFICATION</scope>
</reference>
<evidence type="ECO:0000256" key="3">
    <source>
        <dbReference type="ARBA" id="ARBA00023155"/>
    </source>
</evidence>
<dbReference type="PROSITE" id="PS50071">
    <property type="entry name" value="HOMEOBOX_2"/>
    <property type="match status" value="1"/>
</dbReference>
<reference evidence="10" key="1">
    <citation type="submission" date="2011-08" db="EMBL/GenBank/DDBJ databases">
        <authorList>
            <person name="Rombauts S."/>
        </authorList>
    </citation>
    <scope>NUCLEOTIDE SEQUENCE</scope>
    <source>
        <strain evidence="10">London</strain>
    </source>
</reference>
<dbReference type="OrthoDB" id="6159439at2759"/>
<dbReference type="STRING" id="32264.T1K3E2"/>
<dbReference type="AlphaFoldDB" id="T1K3E2"/>
<dbReference type="InterPro" id="IPR009057">
    <property type="entry name" value="Homeodomain-like_sf"/>
</dbReference>
<dbReference type="SUPFAM" id="SSF46689">
    <property type="entry name" value="Homeodomain-like"/>
    <property type="match status" value="1"/>
</dbReference>
<dbReference type="GO" id="GO:0005634">
    <property type="term" value="C:nucleus"/>
    <property type="evidence" value="ECO:0007669"/>
    <property type="project" value="UniProtKB-SubCell"/>
</dbReference>
<dbReference type="Proteomes" id="UP000015104">
    <property type="component" value="Unassembled WGS sequence"/>
</dbReference>
<accession>T1K3E2</accession>
<feature type="compositionally biased region" description="Low complexity" evidence="7">
    <location>
        <begin position="201"/>
        <end position="220"/>
    </location>
</feature>
<dbReference type="PANTHER" id="PTHR24340">
    <property type="entry name" value="HOMEOBOX PROTEIN NKX"/>
    <property type="match status" value="1"/>
</dbReference>
<dbReference type="Gene3D" id="1.10.10.60">
    <property type="entry name" value="Homeodomain-like"/>
    <property type="match status" value="1"/>
</dbReference>
<evidence type="ECO:0000259" key="8">
    <source>
        <dbReference type="PROSITE" id="PS50071"/>
    </source>
</evidence>
<evidence type="ECO:0000256" key="4">
    <source>
        <dbReference type="ARBA" id="ARBA00023242"/>
    </source>
</evidence>
<dbReference type="KEGG" id="tut:107359941"/>
<keyword evidence="3 5" id="KW-0371">Homeobox</keyword>
<protein>
    <recommendedName>
        <fullName evidence="8">Homeobox domain-containing protein</fullName>
    </recommendedName>
</protein>
<dbReference type="GO" id="GO:0000978">
    <property type="term" value="F:RNA polymerase II cis-regulatory region sequence-specific DNA binding"/>
    <property type="evidence" value="ECO:0007669"/>
    <property type="project" value="TreeGrafter"/>
</dbReference>
<feature type="compositionally biased region" description="Low complexity" evidence="7">
    <location>
        <begin position="71"/>
        <end position="81"/>
    </location>
</feature>
<dbReference type="InterPro" id="IPR020479">
    <property type="entry name" value="HD_metazoa"/>
</dbReference>
<feature type="domain" description="Homeobox" evidence="8">
    <location>
        <begin position="222"/>
        <end position="282"/>
    </location>
</feature>
<dbReference type="PANTHER" id="PTHR24340:SF73">
    <property type="entry name" value="HOMEOBOX PROTEIN BAGPIPE-RELATED"/>
    <property type="match status" value="1"/>
</dbReference>
<dbReference type="HOGENOM" id="CLU_765781_0_0_1"/>
<keyword evidence="2 5" id="KW-0238">DNA-binding</keyword>
<proteinExistence type="predicted"/>
<evidence type="ECO:0000256" key="5">
    <source>
        <dbReference type="PROSITE-ProRule" id="PRU00108"/>
    </source>
</evidence>
<feature type="compositionally biased region" description="Low complexity" evidence="7">
    <location>
        <begin position="323"/>
        <end position="333"/>
    </location>
</feature>
<evidence type="ECO:0000256" key="1">
    <source>
        <dbReference type="ARBA" id="ARBA00004123"/>
    </source>
</evidence>
<dbReference type="GO" id="GO:0000981">
    <property type="term" value="F:DNA-binding transcription factor activity, RNA polymerase II-specific"/>
    <property type="evidence" value="ECO:0007669"/>
    <property type="project" value="InterPro"/>
</dbReference>
<evidence type="ECO:0000256" key="7">
    <source>
        <dbReference type="SAM" id="MobiDB-lite"/>
    </source>
</evidence>
<feature type="compositionally biased region" description="Basic residues" evidence="7">
    <location>
        <begin position="181"/>
        <end position="197"/>
    </location>
</feature>
<dbReference type="GO" id="GO:0030154">
    <property type="term" value="P:cell differentiation"/>
    <property type="evidence" value="ECO:0007669"/>
    <property type="project" value="TreeGrafter"/>
</dbReference>
<dbReference type="EMBL" id="CAEY01001378">
    <property type="status" value="NOT_ANNOTATED_CDS"/>
    <property type="molecule type" value="Genomic_DNA"/>
</dbReference>
<evidence type="ECO:0000256" key="2">
    <source>
        <dbReference type="ARBA" id="ARBA00023125"/>
    </source>
</evidence>
<dbReference type="eggNOG" id="KOG0842">
    <property type="taxonomic scope" value="Eukaryota"/>
</dbReference>
<comment type="subcellular location">
    <subcellularLocation>
        <location evidence="1 5 6">Nucleus</location>
    </subcellularLocation>
</comment>